<dbReference type="KEGG" id="gce:KYE46_03065"/>
<dbReference type="PROSITE" id="PS00041">
    <property type="entry name" value="HTH_ARAC_FAMILY_1"/>
    <property type="match status" value="1"/>
</dbReference>
<dbReference type="InterPro" id="IPR018060">
    <property type="entry name" value="HTH_AraC"/>
</dbReference>
<evidence type="ECO:0000256" key="3">
    <source>
        <dbReference type="ARBA" id="ARBA00023163"/>
    </source>
</evidence>
<feature type="domain" description="HTH araC/xylS-type" evidence="4">
    <location>
        <begin position="241"/>
        <end position="339"/>
    </location>
</feature>
<gene>
    <name evidence="5" type="ORF">KYE46_03065</name>
</gene>
<keyword evidence="1" id="KW-0805">Transcription regulation</keyword>
<dbReference type="SMART" id="SM00342">
    <property type="entry name" value="HTH_ARAC"/>
    <property type="match status" value="1"/>
</dbReference>
<dbReference type="EMBL" id="CP079194">
    <property type="protein sequence ID" value="QXT40248.1"/>
    <property type="molecule type" value="Genomic_DNA"/>
</dbReference>
<dbReference type="InterPro" id="IPR018062">
    <property type="entry name" value="HTH_AraC-typ_CS"/>
</dbReference>
<dbReference type="Proteomes" id="UP000825009">
    <property type="component" value="Chromosome"/>
</dbReference>
<protein>
    <submittedName>
        <fullName evidence="5">GlxA family transcriptional regulator</fullName>
    </submittedName>
</protein>
<dbReference type="InterPro" id="IPR052158">
    <property type="entry name" value="INH-QAR"/>
</dbReference>
<dbReference type="InterPro" id="IPR002818">
    <property type="entry name" value="DJ-1/PfpI"/>
</dbReference>
<organism evidence="5 6">
    <name type="scientific">Gymnodinialimonas ceratoperidinii</name>
    <dbReference type="NCBI Taxonomy" id="2856823"/>
    <lineage>
        <taxon>Bacteria</taxon>
        <taxon>Pseudomonadati</taxon>
        <taxon>Pseudomonadota</taxon>
        <taxon>Alphaproteobacteria</taxon>
        <taxon>Rhodobacterales</taxon>
        <taxon>Paracoccaceae</taxon>
        <taxon>Gymnodinialimonas</taxon>
    </lineage>
</organism>
<name>A0A8F6TYG6_9RHOB</name>
<evidence type="ECO:0000313" key="5">
    <source>
        <dbReference type="EMBL" id="QXT40248.1"/>
    </source>
</evidence>
<dbReference type="GO" id="GO:0043565">
    <property type="term" value="F:sequence-specific DNA binding"/>
    <property type="evidence" value="ECO:0007669"/>
    <property type="project" value="InterPro"/>
</dbReference>
<keyword evidence="3" id="KW-0804">Transcription</keyword>
<reference evidence="5 6" key="1">
    <citation type="submission" date="2021-07" db="EMBL/GenBank/DDBJ databases">
        <title>A novel Jannaschia species isolated from marine dinoflagellate Ceratoperidinium margalefii.</title>
        <authorList>
            <person name="Jiang Y."/>
            <person name="Li Z."/>
        </authorList>
    </citation>
    <scope>NUCLEOTIDE SEQUENCE [LARGE SCALE GENOMIC DNA]</scope>
    <source>
        <strain evidence="5 6">J12C1-MA-4</strain>
    </source>
</reference>
<keyword evidence="6" id="KW-1185">Reference proteome</keyword>
<dbReference type="AlphaFoldDB" id="A0A8F6TYG6"/>
<sequence>MSLRDTPSGDGAVIPAGAFASAIKEPHPTRWFGFLLLRQFTLLAFSSAIDPLRIANQLAQKPLYGWHVVSEDGAPVASSSALPVGVHGTLADVSDTLPLFVCSGNNWTDAASDRTLAIIRKRARFGARHGGICTGAATLARAGLLSGRTFTLHWENQPGFIESFPELEPTKNRFEEDGDLLTCGGGSAATEMMLAQITRDYGEDFAILVADMCLNDPDLSGDRPQRSSIATAVASRNPKLVGVIQQMYLNIEEPLTLSELAASANVSRRQLERHFRKYLGESPAKTYTNIRLERGRSLLVETDRSINEIAAATGFSSALVFSRQYKARYGQTPYGTRKGR</sequence>
<keyword evidence="2" id="KW-0238">DNA-binding</keyword>
<evidence type="ECO:0000259" key="4">
    <source>
        <dbReference type="PROSITE" id="PS01124"/>
    </source>
</evidence>
<dbReference type="CDD" id="cd03136">
    <property type="entry name" value="GATase1_AraC_ArgR_like"/>
    <property type="match status" value="1"/>
</dbReference>
<evidence type="ECO:0000313" key="6">
    <source>
        <dbReference type="Proteomes" id="UP000825009"/>
    </source>
</evidence>
<evidence type="ECO:0000256" key="2">
    <source>
        <dbReference type="ARBA" id="ARBA00023125"/>
    </source>
</evidence>
<proteinExistence type="predicted"/>
<dbReference type="PANTHER" id="PTHR43130">
    <property type="entry name" value="ARAC-FAMILY TRANSCRIPTIONAL REGULATOR"/>
    <property type="match status" value="1"/>
</dbReference>
<dbReference type="Pfam" id="PF01965">
    <property type="entry name" value="DJ-1_PfpI"/>
    <property type="match status" value="1"/>
</dbReference>
<dbReference type="Pfam" id="PF12833">
    <property type="entry name" value="HTH_18"/>
    <property type="match status" value="1"/>
</dbReference>
<dbReference type="RefSeq" id="WP_219003368.1">
    <property type="nucleotide sequence ID" value="NZ_CP079194.1"/>
</dbReference>
<accession>A0A8F6TYG6</accession>
<evidence type="ECO:0000256" key="1">
    <source>
        <dbReference type="ARBA" id="ARBA00023015"/>
    </source>
</evidence>
<dbReference type="GO" id="GO:0003700">
    <property type="term" value="F:DNA-binding transcription factor activity"/>
    <property type="evidence" value="ECO:0007669"/>
    <property type="project" value="InterPro"/>
</dbReference>
<dbReference type="PANTHER" id="PTHR43130:SF3">
    <property type="entry name" value="HTH-TYPE TRANSCRIPTIONAL REGULATOR RV1931C"/>
    <property type="match status" value="1"/>
</dbReference>
<dbReference type="PROSITE" id="PS01124">
    <property type="entry name" value="HTH_ARAC_FAMILY_2"/>
    <property type="match status" value="1"/>
</dbReference>